<sequence length="179" mass="20506">ENETDVNFEPSASSDLAAGEPNKYLDYDDYFATKKLLGKLCKTMVESSCHHGKKNQELNKNLDKLETSFGDNVSVLNDFVNDFDMKTAEKVKEMVVKVDPQMSAMEEIAQFSAALNSLEEWLDLTGAENDREMATLERAKQNLDKQKEIQAQVYKLEELSFKHRKVFDALELDDPRMLR</sequence>
<name>A0AC34GJE9_9BILA</name>
<organism evidence="1 2">
    <name type="scientific">Panagrolaimus sp. ES5</name>
    <dbReference type="NCBI Taxonomy" id="591445"/>
    <lineage>
        <taxon>Eukaryota</taxon>
        <taxon>Metazoa</taxon>
        <taxon>Ecdysozoa</taxon>
        <taxon>Nematoda</taxon>
        <taxon>Chromadorea</taxon>
        <taxon>Rhabditida</taxon>
        <taxon>Tylenchina</taxon>
        <taxon>Panagrolaimomorpha</taxon>
        <taxon>Panagrolaimoidea</taxon>
        <taxon>Panagrolaimidae</taxon>
        <taxon>Panagrolaimus</taxon>
    </lineage>
</organism>
<evidence type="ECO:0000313" key="2">
    <source>
        <dbReference type="WBParaSite" id="ES5_v2.g29760.t1"/>
    </source>
</evidence>
<dbReference type="Proteomes" id="UP000887579">
    <property type="component" value="Unplaced"/>
</dbReference>
<evidence type="ECO:0000313" key="1">
    <source>
        <dbReference type="Proteomes" id="UP000887579"/>
    </source>
</evidence>
<proteinExistence type="predicted"/>
<reference evidence="2" key="1">
    <citation type="submission" date="2022-11" db="UniProtKB">
        <authorList>
            <consortium name="WormBaseParasite"/>
        </authorList>
    </citation>
    <scope>IDENTIFICATION</scope>
</reference>
<accession>A0AC34GJE9</accession>
<protein>
    <submittedName>
        <fullName evidence="2">Uncharacterized protein</fullName>
    </submittedName>
</protein>
<dbReference type="WBParaSite" id="ES5_v2.g29760.t1">
    <property type="protein sequence ID" value="ES5_v2.g29760.t1"/>
    <property type="gene ID" value="ES5_v2.g29760"/>
</dbReference>